<dbReference type="Proteomes" id="UP000291422">
    <property type="component" value="Unassembled WGS sequence"/>
</dbReference>
<dbReference type="EMBL" id="PDXD01000003">
    <property type="protein sequence ID" value="RYN80776.1"/>
    <property type="molecule type" value="Genomic_DNA"/>
</dbReference>
<keyword evidence="1" id="KW-0732">Signal</keyword>
<evidence type="ECO:0000256" key="1">
    <source>
        <dbReference type="SAM" id="SignalP"/>
    </source>
</evidence>
<name>A0A4Q4NR25_ALTAL</name>
<protein>
    <submittedName>
        <fullName evidence="2">Uncharacterized protein</fullName>
    </submittedName>
</protein>
<reference evidence="3" key="1">
    <citation type="journal article" date="2019" name="bioRxiv">
        <title>Genomics, evolutionary history and diagnostics of the Alternaria alternata species group including apple and Asian pear pathotypes.</title>
        <authorList>
            <person name="Armitage A.D."/>
            <person name="Cockerton H.M."/>
            <person name="Sreenivasaprasad S."/>
            <person name="Woodhall J.W."/>
            <person name="Lane C.R."/>
            <person name="Harrison R.J."/>
            <person name="Clarkson J.P."/>
        </authorList>
    </citation>
    <scope>NUCLEOTIDE SEQUENCE [LARGE SCALE GENOMIC DNA]</scope>
    <source>
        <strain evidence="3">FERA 1177</strain>
    </source>
</reference>
<proteinExistence type="predicted"/>
<gene>
    <name evidence="2" type="ORF">AA0117_g2863</name>
</gene>
<feature type="signal peptide" evidence="1">
    <location>
        <begin position="1"/>
        <end position="20"/>
    </location>
</feature>
<comment type="caution">
    <text evidence="2">The sequence shown here is derived from an EMBL/GenBank/DDBJ whole genome shotgun (WGS) entry which is preliminary data.</text>
</comment>
<accession>A0A4Q4NR25</accession>
<sequence>MHFSTLIFASLAACAFYVSALPVEPKRDAAAVSVAETAPGFKPVIVWEHTTSDDDDGMVYQWRRKE</sequence>
<organism evidence="2 3">
    <name type="scientific">Alternaria alternata</name>
    <name type="common">Alternaria rot fungus</name>
    <name type="synonym">Torula alternata</name>
    <dbReference type="NCBI Taxonomy" id="5599"/>
    <lineage>
        <taxon>Eukaryota</taxon>
        <taxon>Fungi</taxon>
        <taxon>Dikarya</taxon>
        <taxon>Ascomycota</taxon>
        <taxon>Pezizomycotina</taxon>
        <taxon>Dothideomycetes</taxon>
        <taxon>Pleosporomycetidae</taxon>
        <taxon>Pleosporales</taxon>
        <taxon>Pleosporineae</taxon>
        <taxon>Pleosporaceae</taxon>
        <taxon>Alternaria</taxon>
        <taxon>Alternaria sect. Alternaria</taxon>
        <taxon>Alternaria alternata complex</taxon>
    </lineage>
</organism>
<evidence type="ECO:0000313" key="2">
    <source>
        <dbReference type="EMBL" id="RYN80776.1"/>
    </source>
</evidence>
<evidence type="ECO:0000313" key="3">
    <source>
        <dbReference type="Proteomes" id="UP000291422"/>
    </source>
</evidence>
<dbReference type="AlphaFoldDB" id="A0A4Q4NR25"/>
<feature type="chain" id="PRO_5021018321" evidence="1">
    <location>
        <begin position="21"/>
        <end position="66"/>
    </location>
</feature>